<dbReference type="PROSITE" id="PS51683">
    <property type="entry name" value="SAM_OMT_II"/>
    <property type="match status" value="1"/>
</dbReference>
<dbReference type="Gene3D" id="1.10.10.10">
    <property type="entry name" value="Winged helix-like DNA-binding domain superfamily/Winged helix DNA-binding domain"/>
    <property type="match status" value="1"/>
</dbReference>
<dbReference type="Pfam" id="PF00891">
    <property type="entry name" value="Methyltransf_2"/>
    <property type="match status" value="1"/>
</dbReference>
<dbReference type="SUPFAM" id="SSF46785">
    <property type="entry name" value="Winged helix' DNA-binding domain"/>
    <property type="match status" value="1"/>
</dbReference>
<evidence type="ECO:0000259" key="5">
    <source>
        <dbReference type="Pfam" id="PF08100"/>
    </source>
</evidence>
<dbReference type="GO" id="GO:0008171">
    <property type="term" value="F:O-methyltransferase activity"/>
    <property type="evidence" value="ECO:0007669"/>
    <property type="project" value="InterPro"/>
</dbReference>
<name>A0AA38P3F0_9AGAR</name>
<dbReference type="AlphaFoldDB" id="A0AA38P3F0"/>
<dbReference type="PANTHER" id="PTHR43712:SF2">
    <property type="entry name" value="O-METHYLTRANSFERASE CICE"/>
    <property type="match status" value="1"/>
</dbReference>
<evidence type="ECO:0000256" key="2">
    <source>
        <dbReference type="ARBA" id="ARBA00022679"/>
    </source>
</evidence>
<feature type="domain" description="O-methyltransferase dimerisation" evidence="5">
    <location>
        <begin position="89"/>
        <end position="158"/>
    </location>
</feature>
<evidence type="ECO:0000313" key="7">
    <source>
        <dbReference type="Proteomes" id="UP001163846"/>
    </source>
</evidence>
<reference evidence="6" key="1">
    <citation type="submission" date="2022-08" db="EMBL/GenBank/DDBJ databases">
        <authorList>
            <consortium name="DOE Joint Genome Institute"/>
            <person name="Min B."/>
            <person name="Riley R."/>
            <person name="Sierra-Patev S."/>
            <person name="Naranjo-Ortiz M."/>
            <person name="Looney B."/>
            <person name="Konkel Z."/>
            <person name="Slot J.C."/>
            <person name="Sakamoto Y."/>
            <person name="Steenwyk J.L."/>
            <person name="Rokas A."/>
            <person name="Carro J."/>
            <person name="Camarero S."/>
            <person name="Ferreira P."/>
            <person name="Molpeceres G."/>
            <person name="Ruiz-Duenas F.J."/>
            <person name="Serrano A."/>
            <person name="Henrissat B."/>
            <person name="Drula E."/>
            <person name="Hughes K.W."/>
            <person name="Mata J.L."/>
            <person name="Ishikawa N.K."/>
            <person name="Vargas-Isla R."/>
            <person name="Ushijima S."/>
            <person name="Smith C.A."/>
            <person name="Ahrendt S."/>
            <person name="Andreopoulos W."/>
            <person name="He G."/>
            <person name="Labutti K."/>
            <person name="Lipzen A."/>
            <person name="Ng V."/>
            <person name="Sandor L."/>
            <person name="Barry K."/>
            <person name="Martinez A.T."/>
            <person name="Xiao Y."/>
            <person name="Gibbons J.G."/>
            <person name="Terashima K."/>
            <person name="Hibbett D.S."/>
            <person name="Grigoriev I.V."/>
        </authorList>
    </citation>
    <scope>NUCLEOTIDE SEQUENCE</scope>
    <source>
        <strain evidence="6">TFB9207</strain>
    </source>
</reference>
<protein>
    <submittedName>
        <fullName evidence="6">S-adenosyl-L-methionine-dependent methyltransferase</fullName>
    </submittedName>
</protein>
<dbReference type="Proteomes" id="UP001163846">
    <property type="component" value="Unassembled WGS sequence"/>
</dbReference>
<dbReference type="InterPro" id="IPR012967">
    <property type="entry name" value="COMT_dimerisation"/>
</dbReference>
<dbReference type="GO" id="GO:0032259">
    <property type="term" value="P:methylation"/>
    <property type="evidence" value="ECO:0007669"/>
    <property type="project" value="UniProtKB-KW"/>
</dbReference>
<feature type="domain" description="O-methyltransferase C-terminal" evidence="4">
    <location>
        <begin position="223"/>
        <end position="384"/>
    </location>
</feature>
<keyword evidence="3" id="KW-0949">S-adenosyl-L-methionine</keyword>
<evidence type="ECO:0000313" key="6">
    <source>
        <dbReference type="EMBL" id="KAJ3835348.1"/>
    </source>
</evidence>
<dbReference type="EMBL" id="MU806420">
    <property type="protein sequence ID" value="KAJ3835348.1"/>
    <property type="molecule type" value="Genomic_DNA"/>
</dbReference>
<comment type="caution">
    <text evidence="6">The sequence shown here is derived from an EMBL/GenBank/DDBJ whole genome shotgun (WGS) entry which is preliminary data.</text>
</comment>
<organism evidence="6 7">
    <name type="scientific">Lentinula raphanica</name>
    <dbReference type="NCBI Taxonomy" id="153919"/>
    <lineage>
        <taxon>Eukaryota</taxon>
        <taxon>Fungi</taxon>
        <taxon>Dikarya</taxon>
        <taxon>Basidiomycota</taxon>
        <taxon>Agaricomycotina</taxon>
        <taxon>Agaricomycetes</taxon>
        <taxon>Agaricomycetidae</taxon>
        <taxon>Agaricales</taxon>
        <taxon>Marasmiineae</taxon>
        <taxon>Omphalotaceae</taxon>
        <taxon>Lentinula</taxon>
    </lineage>
</organism>
<dbReference type="InterPro" id="IPR016461">
    <property type="entry name" value="COMT-like"/>
</dbReference>
<evidence type="ECO:0000259" key="4">
    <source>
        <dbReference type="Pfam" id="PF00891"/>
    </source>
</evidence>
<dbReference type="InterPro" id="IPR036390">
    <property type="entry name" value="WH_DNA-bd_sf"/>
</dbReference>
<dbReference type="InterPro" id="IPR001077">
    <property type="entry name" value="COMT_C"/>
</dbReference>
<dbReference type="Pfam" id="PF08100">
    <property type="entry name" value="Dimerisation"/>
    <property type="match status" value="1"/>
</dbReference>
<dbReference type="PANTHER" id="PTHR43712">
    <property type="entry name" value="PUTATIVE (AFU_ORTHOLOGUE AFUA_4G14580)-RELATED"/>
    <property type="match status" value="1"/>
</dbReference>
<evidence type="ECO:0000256" key="3">
    <source>
        <dbReference type="ARBA" id="ARBA00022691"/>
    </source>
</evidence>
<sequence>MSANQSDPLQALLDILSTQTAILKSAYTTNNTTVPSLDSPFEPTSLESDPAVAAARKLIVAAATQLIATVQSPVEYLQNGVSGMFDTLTLGFVIDVNVPEILKEAGTQGLHVKELASAAGVDSSYLARVLRYLATRHVFNEVSPDVFAHNRLSSLLTKAKSLKEIEEGPQHARFDDAAMPAFLHLASDELFKSSTALIPFMKNPQEAAAPFNIAYKTTKKMWEWTEEPGNEYSSHRFTAAMKNTAEASYPPELFTSNIDGDALKANETIVDVGGGVGSVTLALRNAYPKLRYVVQDLEQQIVAARMFWEEKNPEAVKTGQVQLQAHDFFNPQPIKNAAIYFLRLIVHDWPDQDAIKILTNVRSAAGADSKLVLFEMLAKHVAEEDTFTNSGGSGPGAPYPLLSNYGIAGAGFFTTLDLALLTMYNGKERTYAEYTELGRQSGWELQEVRPGKLSTFIYSPI</sequence>
<dbReference type="InterPro" id="IPR029063">
    <property type="entry name" value="SAM-dependent_MTases_sf"/>
</dbReference>
<keyword evidence="7" id="KW-1185">Reference proteome</keyword>
<evidence type="ECO:0000256" key="1">
    <source>
        <dbReference type="ARBA" id="ARBA00022603"/>
    </source>
</evidence>
<dbReference type="InterPro" id="IPR036388">
    <property type="entry name" value="WH-like_DNA-bd_sf"/>
</dbReference>
<dbReference type="GO" id="GO:0046983">
    <property type="term" value="F:protein dimerization activity"/>
    <property type="evidence" value="ECO:0007669"/>
    <property type="project" value="InterPro"/>
</dbReference>
<proteinExistence type="predicted"/>
<keyword evidence="2" id="KW-0808">Transferase</keyword>
<dbReference type="Gene3D" id="3.40.50.150">
    <property type="entry name" value="Vaccinia Virus protein VP39"/>
    <property type="match status" value="1"/>
</dbReference>
<accession>A0AA38P3F0</accession>
<keyword evidence="1 6" id="KW-0489">Methyltransferase</keyword>
<dbReference type="SUPFAM" id="SSF53335">
    <property type="entry name" value="S-adenosyl-L-methionine-dependent methyltransferases"/>
    <property type="match status" value="1"/>
</dbReference>
<gene>
    <name evidence="6" type="ORF">F5878DRAFT_628134</name>
</gene>